<dbReference type="AlphaFoldDB" id="A0A653LJ78"/>
<organism evidence="1 2">
    <name type="scientific">Bacillus altitudinis</name>
    <dbReference type="NCBI Taxonomy" id="293387"/>
    <lineage>
        <taxon>Bacteria</taxon>
        <taxon>Bacillati</taxon>
        <taxon>Bacillota</taxon>
        <taxon>Bacilli</taxon>
        <taxon>Bacillales</taxon>
        <taxon>Bacillaceae</taxon>
        <taxon>Bacillus</taxon>
    </lineage>
</organism>
<evidence type="ECO:0000313" key="1">
    <source>
        <dbReference type="EMBL" id="VXA92420.1"/>
    </source>
</evidence>
<proteinExistence type="predicted"/>
<accession>A0A653LJ78</accession>
<name>A0A653LJ78_BACAB</name>
<evidence type="ECO:0000313" key="2">
    <source>
        <dbReference type="Proteomes" id="UP000433089"/>
    </source>
</evidence>
<reference evidence="1 2" key="1">
    <citation type="submission" date="2019-10" db="EMBL/GenBank/DDBJ databases">
        <authorList>
            <person name="Karimi E."/>
        </authorList>
    </citation>
    <scope>NUCLEOTIDE SEQUENCE [LARGE SCALE GENOMIC DNA]</scope>
    <source>
        <strain evidence="1">Bacillus sp. 348</strain>
    </source>
</reference>
<dbReference type="EMBL" id="CABWLH010000006">
    <property type="protein sequence ID" value="VXA92420.1"/>
    <property type="molecule type" value="Genomic_DNA"/>
</dbReference>
<gene>
    <name evidence="1" type="ORF">BACI348_140013</name>
</gene>
<protein>
    <submittedName>
        <fullName evidence="1">Uncharacterized protein</fullName>
    </submittedName>
</protein>
<sequence length="55" mass="6058">MWNSIPIHMYEPSIQGEAIDMMTLAKGGNADESCHLSREKPHCGEGSSCTIYSRS</sequence>
<dbReference type="Proteomes" id="UP000433089">
    <property type="component" value="Unassembled WGS sequence"/>
</dbReference>